<evidence type="ECO:0000313" key="3">
    <source>
        <dbReference type="EMBL" id="MBJ7314701.1"/>
    </source>
</evidence>
<feature type="chain" id="PRO_5034766354" description="Tetratricopeptide repeat protein" evidence="1">
    <location>
        <begin position="20"/>
        <end position="288"/>
    </location>
</feature>
<evidence type="ECO:0008006" key="6">
    <source>
        <dbReference type="Google" id="ProtNLM"/>
    </source>
</evidence>
<dbReference type="AlphaFoldDB" id="A0A8I1KD76"/>
<organism evidence="3 4">
    <name type="scientific">Idiomarina abyssalis</name>
    <dbReference type="NCBI Taxonomy" id="86102"/>
    <lineage>
        <taxon>Bacteria</taxon>
        <taxon>Pseudomonadati</taxon>
        <taxon>Pseudomonadota</taxon>
        <taxon>Gammaproteobacteria</taxon>
        <taxon>Alteromonadales</taxon>
        <taxon>Idiomarinaceae</taxon>
        <taxon>Idiomarina</taxon>
    </lineage>
</organism>
<feature type="signal peptide" evidence="1">
    <location>
        <begin position="1"/>
        <end position="19"/>
    </location>
</feature>
<evidence type="ECO:0000256" key="1">
    <source>
        <dbReference type="SAM" id="SignalP"/>
    </source>
</evidence>
<accession>A0A8I1KD76</accession>
<name>A0A8I1KD76_9GAMM</name>
<sequence>MKWITLALTVAFFLPGAYAGESNQQLIQQHLSEKQLDDAEDIAEDWVKNEPENAAAWHTRGVVMAQQAQDAFFSALSYAGKSLESFEKAVELKPDSLKYRNALMQFYLMAPSMAGGDDEKALTQIEAIEKIDPAQGTLAKIGYFRQHEQDEQASELLKEALTKYPNNADVLVYAGFQEQRNENYEKAIFLFEKAAAGESAEGDASVMALYQIGKTSVLAETQLDDGIQALRQYLKSELPENAPGSHWANFRLAQLLTLKGNEEESKQLLAGLKEVDDKELQKQISSWN</sequence>
<evidence type="ECO:0000313" key="4">
    <source>
        <dbReference type="Proteomes" id="UP000621390"/>
    </source>
</evidence>
<reference evidence="3 5" key="1">
    <citation type="submission" date="2020-09" db="EMBL/GenBank/DDBJ databases">
        <title>Draft Genomes of Bacterial Isolates from North Pond Shallow Sediments.</title>
        <authorList>
            <person name="Kiel Reese B."/>
            <person name="Mullis M."/>
            <person name="Weisend R.E."/>
        </authorList>
    </citation>
    <scope>NUCLEOTIDE SEQUENCE</scope>
    <source>
        <strain evidence="3">KJE-2</strain>
        <strain evidence="2 5">KJE-3</strain>
    </source>
</reference>
<keyword evidence="1" id="KW-0732">Signal</keyword>
<proteinExistence type="predicted"/>
<dbReference type="SUPFAM" id="SSF48452">
    <property type="entry name" value="TPR-like"/>
    <property type="match status" value="1"/>
</dbReference>
<dbReference type="RefSeq" id="WP_199494844.1">
    <property type="nucleotide sequence ID" value="NZ_JAEMOO010000015.1"/>
</dbReference>
<evidence type="ECO:0000313" key="5">
    <source>
        <dbReference type="Proteomes" id="UP000655994"/>
    </source>
</evidence>
<comment type="caution">
    <text evidence="3">The sequence shown here is derived from an EMBL/GenBank/DDBJ whole genome shotgun (WGS) entry which is preliminary data.</text>
</comment>
<dbReference type="Proteomes" id="UP000655994">
    <property type="component" value="Unassembled WGS sequence"/>
</dbReference>
<dbReference type="EMBL" id="JAEMOP010000002">
    <property type="protein sequence ID" value="MBJ7314701.1"/>
    <property type="molecule type" value="Genomic_DNA"/>
</dbReference>
<dbReference type="EMBL" id="JAEMOS010000036">
    <property type="protein sequence ID" value="MBJ7267522.1"/>
    <property type="molecule type" value="Genomic_DNA"/>
</dbReference>
<dbReference type="Proteomes" id="UP000621390">
    <property type="component" value="Unassembled WGS sequence"/>
</dbReference>
<dbReference type="Gene3D" id="1.25.40.10">
    <property type="entry name" value="Tetratricopeptide repeat domain"/>
    <property type="match status" value="2"/>
</dbReference>
<dbReference type="InterPro" id="IPR011990">
    <property type="entry name" value="TPR-like_helical_dom_sf"/>
</dbReference>
<protein>
    <recommendedName>
        <fullName evidence="6">Tetratricopeptide repeat protein</fullName>
    </recommendedName>
</protein>
<keyword evidence="5" id="KW-1185">Reference proteome</keyword>
<evidence type="ECO:0000313" key="2">
    <source>
        <dbReference type="EMBL" id="MBJ7267522.1"/>
    </source>
</evidence>
<gene>
    <name evidence="2" type="ORF">JHC10_11310</name>
    <name evidence="3" type="ORF">JHC11_01605</name>
</gene>